<feature type="region of interest" description="Disordered" evidence="1">
    <location>
        <begin position="1091"/>
        <end position="1114"/>
    </location>
</feature>
<feature type="region of interest" description="Disordered" evidence="1">
    <location>
        <begin position="169"/>
        <end position="216"/>
    </location>
</feature>
<gene>
    <name evidence="2" type="ORF">EJ08DRAFT_652921</name>
</gene>
<evidence type="ECO:0000313" key="3">
    <source>
        <dbReference type="Proteomes" id="UP000800235"/>
    </source>
</evidence>
<feature type="compositionally biased region" description="Polar residues" evidence="1">
    <location>
        <begin position="971"/>
        <end position="990"/>
    </location>
</feature>
<evidence type="ECO:0000256" key="1">
    <source>
        <dbReference type="SAM" id="MobiDB-lite"/>
    </source>
</evidence>
<feature type="region of interest" description="Disordered" evidence="1">
    <location>
        <begin position="67"/>
        <end position="98"/>
    </location>
</feature>
<feature type="compositionally biased region" description="Basic and acidic residues" evidence="1">
    <location>
        <begin position="1100"/>
        <end position="1110"/>
    </location>
</feature>
<sequence length="1289" mass="141286">MSSSLRSQSPPRSVRTASAGGTIHLAHPTPDLQSLQGAYVQNVERLEERAERMSIGSDIGEEIRKLQQEQKLSDSRRSSILSNTIEEQHHPRSRNLSTGSWANSIVEVNSAARNGGYSPAGFIGSPIGSLRSGSWSQVSYSASARSMTKGPPRLGMVFKHEFGGELIHSPIDDSTVNSAPGDRTPQTLSHSSFSDLDDATPSASKGKRVSRLPSDGSFTNLYNQMTEANGSATHLAAARIPSDTSFTDIYDQIAGEIHSHLESPTRNEKGLSASPWAQQSFEEDMSRQLNFDFTSAKHEDETAKHNSSAMRNCDMPTISEDDLFNRLREEAEEDHPEQDPESANYHALSDQGQLHAVNEPYDRPATSASTDTYRQAQSLFRDFDGAHYEPSIRESIMEDMGESEHHEDMRQSSLLRTIPYSEPRVPPPGDGMVYYPAPVPRMLNLPQRLSQAPSAAIQAKRRTQLLQELPPDQRKSAPWLMKEQRGSEGGMSDLAGLRDSKMNLAALPPQLRASMFFEHTAQRQEVEMQGSAMATFEDLLDASANAPVSAFTDHPIVGKAGAGIYKKDAGMRSSISLTQVANHKKEKSRSSFLGLRRSSISSNDALERDGAKTPSGFMRRSSRGLSMKLDDSALNRGPDGEILGPDAPRKSRDLDDNGQPFQGEVVDAEDEGLEDEEDEDNEEEGGEGEEEYFGPPTTLLAELQLRKAEQKNRNRNAFTSFPNGMHSTLLEMDAVAQLEKKKRKNARVALAWEDPSVREAENAAGNDDNVPLGLLFANKSSQVKNALREQGLADWDRPLGLLEKRQLEDNEPLSKRRNRLLGIPNAPRVAPSVFVSVAEDAEAGAESDSEHEGETLKDRIQRLKDKKALDEASRINDGNRPISTAFSVELMGQFGLEDPERKTTPLSRNKTPLSEKAVCPVPTRSGNASPAEDETLGQRRARLKREALAATRSKSPMTLGPDSAGPVRRQTPLSLDPNNLGPTRRQSQMSLGPETLTRRQSQMTLSPSPDAMRSSMYLPNDMAPQPEQRPPMLRNQSSLADLLANNPIGQHDARKVSNELLVASLPPGSLLAQQEEKTQGFRAHIQNTNRRSSGLMLDGQDQRPGVERRKSSGFRGGMFNTGAGAVGANQEVPHLQPNYGMPAAPSPYNPMSMAVYPSNGMNNMNMSNTFAMSSPNLGMMNSGGGMQMYPPMPTYPQMGGGFNPMSNPNLLASMQGFGGMSNPNLMSGGMNYHIPAPVQYPPQQRTNTFSGMGLPHLKGQRVDRVMVPEVPIDSKTRDRVDAWRQGVMP</sequence>
<proteinExistence type="predicted"/>
<feature type="region of interest" description="Disordered" evidence="1">
    <location>
        <begin position="603"/>
        <end position="695"/>
    </location>
</feature>
<feature type="compositionally biased region" description="Polar residues" evidence="1">
    <location>
        <begin position="998"/>
        <end position="1007"/>
    </location>
</feature>
<feature type="compositionally biased region" description="Low complexity" evidence="1">
    <location>
        <begin position="1"/>
        <end position="13"/>
    </location>
</feature>
<comment type="caution">
    <text evidence="2">The sequence shown here is derived from an EMBL/GenBank/DDBJ whole genome shotgun (WGS) entry which is preliminary data.</text>
</comment>
<keyword evidence="3" id="KW-1185">Reference proteome</keyword>
<dbReference type="OrthoDB" id="5288142at2759"/>
<accession>A0A9P4NIT9</accession>
<evidence type="ECO:0000313" key="2">
    <source>
        <dbReference type="EMBL" id="KAF2423089.1"/>
    </source>
</evidence>
<organism evidence="2 3">
    <name type="scientific">Tothia fuscella</name>
    <dbReference type="NCBI Taxonomy" id="1048955"/>
    <lineage>
        <taxon>Eukaryota</taxon>
        <taxon>Fungi</taxon>
        <taxon>Dikarya</taxon>
        <taxon>Ascomycota</taxon>
        <taxon>Pezizomycotina</taxon>
        <taxon>Dothideomycetes</taxon>
        <taxon>Pleosporomycetidae</taxon>
        <taxon>Venturiales</taxon>
        <taxon>Cylindrosympodiaceae</taxon>
        <taxon>Tothia</taxon>
    </lineage>
</organism>
<feature type="compositionally biased region" description="Polar residues" evidence="1">
    <location>
        <begin position="172"/>
        <end position="194"/>
    </location>
</feature>
<feature type="region of interest" description="Disordered" evidence="1">
    <location>
        <begin position="298"/>
        <end position="317"/>
    </location>
</feature>
<name>A0A9P4NIT9_9PEZI</name>
<feature type="compositionally biased region" description="Basic and acidic residues" evidence="1">
    <location>
        <begin position="67"/>
        <end position="77"/>
    </location>
</feature>
<feature type="compositionally biased region" description="Acidic residues" evidence="1">
    <location>
        <begin position="666"/>
        <end position="692"/>
    </location>
</feature>
<reference evidence="2" key="1">
    <citation type="journal article" date="2020" name="Stud. Mycol.">
        <title>101 Dothideomycetes genomes: a test case for predicting lifestyles and emergence of pathogens.</title>
        <authorList>
            <person name="Haridas S."/>
            <person name="Albert R."/>
            <person name="Binder M."/>
            <person name="Bloem J."/>
            <person name="Labutti K."/>
            <person name="Salamov A."/>
            <person name="Andreopoulos B."/>
            <person name="Baker S."/>
            <person name="Barry K."/>
            <person name="Bills G."/>
            <person name="Bluhm B."/>
            <person name="Cannon C."/>
            <person name="Castanera R."/>
            <person name="Culley D."/>
            <person name="Daum C."/>
            <person name="Ezra D."/>
            <person name="Gonzalez J."/>
            <person name="Henrissat B."/>
            <person name="Kuo A."/>
            <person name="Liang C."/>
            <person name="Lipzen A."/>
            <person name="Lutzoni F."/>
            <person name="Magnuson J."/>
            <person name="Mondo S."/>
            <person name="Nolan M."/>
            <person name="Ohm R."/>
            <person name="Pangilinan J."/>
            <person name="Park H.-J."/>
            <person name="Ramirez L."/>
            <person name="Alfaro M."/>
            <person name="Sun H."/>
            <person name="Tritt A."/>
            <person name="Yoshinaga Y."/>
            <person name="Zwiers L.-H."/>
            <person name="Turgeon B."/>
            <person name="Goodwin S."/>
            <person name="Spatafora J."/>
            <person name="Crous P."/>
            <person name="Grigoriev I."/>
        </authorList>
    </citation>
    <scope>NUCLEOTIDE SEQUENCE</scope>
    <source>
        <strain evidence="2">CBS 130266</strain>
    </source>
</reference>
<feature type="region of interest" description="Disordered" evidence="1">
    <location>
        <begin position="1"/>
        <end position="30"/>
    </location>
</feature>
<feature type="region of interest" description="Disordered" evidence="1">
    <location>
        <begin position="896"/>
        <end position="1009"/>
    </location>
</feature>
<protein>
    <submittedName>
        <fullName evidence="2">Uncharacterized protein</fullName>
    </submittedName>
</protein>
<dbReference type="Proteomes" id="UP000800235">
    <property type="component" value="Unassembled WGS sequence"/>
</dbReference>
<dbReference type="EMBL" id="MU007085">
    <property type="protein sequence ID" value="KAF2423089.1"/>
    <property type="molecule type" value="Genomic_DNA"/>
</dbReference>